<accession>A0ABY2BS77</accession>
<dbReference type="SUPFAM" id="SSF54909">
    <property type="entry name" value="Dimeric alpha+beta barrel"/>
    <property type="match status" value="1"/>
</dbReference>
<dbReference type="InterPro" id="IPR011008">
    <property type="entry name" value="Dimeric_a/b-barrel"/>
</dbReference>
<evidence type="ECO:0000313" key="1">
    <source>
        <dbReference type="EMBL" id="TCO29540.1"/>
    </source>
</evidence>
<sequence length="97" mass="10791">MTILRLTRFSLKPSVDADAMLKTRADLIDAVRAQFDGLTETRLAKVDDTTWLDLWRWESAEALQTALAGAPALPQAGAAFAQIEDATDERMELVEER</sequence>
<dbReference type="RefSeq" id="WP_132188093.1">
    <property type="nucleotide sequence ID" value="NZ_SLWM01000002.1"/>
</dbReference>
<dbReference type="Proteomes" id="UP000295818">
    <property type="component" value="Unassembled WGS sequence"/>
</dbReference>
<protein>
    <recommendedName>
        <fullName evidence="3">Antibiotic biosynthesis monooxygenase</fullName>
    </recommendedName>
</protein>
<proteinExistence type="predicted"/>
<comment type="caution">
    <text evidence="1">The sequence shown here is derived from an EMBL/GenBank/DDBJ whole genome shotgun (WGS) entry which is preliminary data.</text>
</comment>
<evidence type="ECO:0000313" key="2">
    <source>
        <dbReference type="Proteomes" id="UP000295818"/>
    </source>
</evidence>
<name>A0ABY2BS77_9ACTN</name>
<reference evidence="1 2" key="1">
    <citation type="journal article" date="2015" name="Stand. Genomic Sci.">
        <title>Genomic Encyclopedia of Bacterial and Archaeal Type Strains, Phase III: the genomes of soil and plant-associated and newly described type strains.</title>
        <authorList>
            <person name="Whitman W.B."/>
            <person name="Woyke T."/>
            <person name="Klenk H.P."/>
            <person name="Zhou Y."/>
            <person name="Lilburn T.G."/>
            <person name="Beck B.J."/>
            <person name="De Vos P."/>
            <person name="Vandamme P."/>
            <person name="Eisen J.A."/>
            <person name="Garrity G."/>
            <person name="Hugenholtz P."/>
            <person name="Kyrpides N.C."/>
        </authorList>
    </citation>
    <scope>NUCLEOTIDE SEQUENCE [LARGE SCALE GENOMIC DNA]</scope>
    <source>
        <strain evidence="1 2">VKM Ac-2538</strain>
    </source>
</reference>
<gene>
    <name evidence="1" type="ORF">EV644_102259</name>
</gene>
<dbReference type="EMBL" id="SLWM01000002">
    <property type="protein sequence ID" value="TCO29540.1"/>
    <property type="molecule type" value="Genomic_DNA"/>
</dbReference>
<evidence type="ECO:0008006" key="3">
    <source>
        <dbReference type="Google" id="ProtNLM"/>
    </source>
</evidence>
<keyword evidence="2" id="KW-1185">Reference proteome</keyword>
<organism evidence="1 2">
    <name type="scientific">Kribbella orskensis</name>
    <dbReference type="NCBI Taxonomy" id="2512216"/>
    <lineage>
        <taxon>Bacteria</taxon>
        <taxon>Bacillati</taxon>
        <taxon>Actinomycetota</taxon>
        <taxon>Actinomycetes</taxon>
        <taxon>Propionibacteriales</taxon>
        <taxon>Kribbellaceae</taxon>
        <taxon>Kribbella</taxon>
    </lineage>
</organism>